<dbReference type="Pfam" id="PF02469">
    <property type="entry name" value="Fasciclin"/>
    <property type="match status" value="2"/>
</dbReference>
<reference evidence="2" key="1">
    <citation type="submission" date="2023-01" db="EMBL/GenBank/DDBJ databases">
        <title>Metagenome sequencing of chrysophaentin producing Chrysophaeum taylorii.</title>
        <authorList>
            <person name="Davison J."/>
            <person name="Bewley C."/>
        </authorList>
    </citation>
    <scope>NUCLEOTIDE SEQUENCE</scope>
    <source>
        <strain evidence="2">NIES-1699</strain>
    </source>
</reference>
<accession>A0AAD7U9C0</accession>
<name>A0AAD7U9C0_9STRA</name>
<dbReference type="Gene3D" id="2.30.180.10">
    <property type="entry name" value="FAS1 domain"/>
    <property type="match status" value="2"/>
</dbReference>
<protein>
    <recommendedName>
        <fullName evidence="1">FAS1 domain-containing protein</fullName>
    </recommendedName>
</protein>
<dbReference type="PANTHER" id="PTHR10900">
    <property type="entry name" value="PERIOSTIN-RELATED"/>
    <property type="match status" value="1"/>
</dbReference>
<feature type="domain" description="FAS1" evidence="1">
    <location>
        <begin position="143"/>
        <end position="282"/>
    </location>
</feature>
<dbReference type="InterPro" id="IPR050904">
    <property type="entry name" value="Adhesion/Biosynth-related"/>
</dbReference>
<dbReference type="GO" id="GO:0005615">
    <property type="term" value="C:extracellular space"/>
    <property type="evidence" value="ECO:0007669"/>
    <property type="project" value="TreeGrafter"/>
</dbReference>
<organism evidence="2 3">
    <name type="scientific">Chrysophaeum taylorii</name>
    <dbReference type="NCBI Taxonomy" id="2483200"/>
    <lineage>
        <taxon>Eukaryota</taxon>
        <taxon>Sar</taxon>
        <taxon>Stramenopiles</taxon>
        <taxon>Ochrophyta</taxon>
        <taxon>Pelagophyceae</taxon>
        <taxon>Pelagomonadales</taxon>
        <taxon>Pelagomonadaceae</taxon>
        <taxon>Chrysophaeum</taxon>
    </lineage>
</organism>
<evidence type="ECO:0000259" key="1">
    <source>
        <dbReference type="PROSITE" id="PS50213"/>
    </source>
</evidence>
<evidence type="ECO:0000313" key="3">
    <source>
        <dbReference type="Proteomes" id="UP001230188"/>
    </source>
</evidence>
<evidence type="ECO:0000313" key="2">
    <source>
        <dbReference type="EMBL" id="KAJ8599767.1"/>
    </source>
</evidence>
<dbReference type="PANTHER" id="PTHR10900:SF77">
    <property type="entry name" value="FI19380P1"/>
    <property type="match status" value="1"/>
</dbReference>
<proteinExistence type="predicted"/>
<dbReference type="FunFam" id="2.30.180.10:FF:000032">
    <property type="entry name" value="Fasciclin domain-containing protein, putative"/>
    <property type="match status" value="2"/>
</dbReference>
<dbReference type="PROSITE" id="PS50213">
    <property type="entry name" value="FAS1"/>
    <property type="match status" value="2"/>
</dbReference>
<dbReference type="Proteomes" id="UP001230188">
    <property type="component" value="Unassembled WGS sequence"/>
</dbReference>
<gene>
    <name evidence="2" type="ORF">CTAYLR_003414</name>
</gene>
<dbReference type="InterPro" id="IPR036378">
    <property type="entry name" value="FAS1_dom_sf"/>
</dbReference>
<dbReference type="AlphaFoldDB" id="A0AAD7U9C0"/>
<dbReference type="EMBL" id="JAQMWT010000546">
    <property type="protein sequence ID" value="KAJ8599767.1"/>
    <property type="molecule type" value="Genomic_DNA"/>
</dbReference>
<feature type="domain" description="FAS1" evidence="1">
    <location>
        <begin position="1"/>
        <end position="104"/>
    </location>
</feature>
<dbReference type="SMART" id="SM00554">
    <property type="entry name" value="FAS1"/>
    <property type="match status" value="2"/>
</dbReference>
<sequence length="387" mass="41186">MATLSGDGLFTVFAPTNDALDALDEGVLEGLLGDTYALEAILLYHVTSGDVFSTDLVDGQVISMLSGNTTTITISESIMINTANITSADNKASNGVVHIIDAVLFPYGDGDVDCVDSTSWFKNGEPSKDCAWVAKFVPTRCTVKSEDRILAEYACPASYDSTCDDSTSWFKNDEPNKDCPGPFTVFAPTNDAFDKLPNGTLEALLNDTESLTAILLYHVVGGEVYSANLTDGEMIMTLECSNLTVSINDTGAFLIFDSGSAAIISADIEASNGVVHVIDTVLIPGGEDDDDCENSTSWYKLGDTSKDCAWVAEFVPTRCAVKSENQILAEYACPAACKKTCQDSTSWFKNGEPSKDCAWVSVFPEARCDVFGEGKALASDACPTACA</sequence>
<comment type="caution">
    <text evidence="2">The sequence shown here is derived from an EMBL/GenBank/DDBJ whole genome shotgun (WGS) entry which is preliminary data.</text>
</comment>
<dbReference type="InterPro" id="IPR000782">
    <property type="entry name" value="FAS1_domain"/>
</dbReference>
<dbReference type="SUPFAM" id="SSF82153">
    <property type="entry name" value="FAS1 domain"/>
    <property type="match status" value="2"/>
</dbReference>
<keyword evidence="3" id="KW-1185">Reference proteome</keyword>